<reference evidence="1 2" key="1">
    <citation type="submission" date="2021-06" db="EMBL/GenBank/DDBJ databases">
        <title>Chromosome-level genome assembly of the red-tail catfish (Hemibagrus wyckioides).</title>
        <authorList>
            <person name="Shao F."/>
        </authorList>
    </citation>
    <scope>NUCLEOTIDE SEQUENCE [LARGE SCALE GENOMIC DNA]</scope>
    <source>
        <strain evidence="1">EC202008001</strain>
        <tissue evidence="1">Blood</tissue>
    </source>
</reference>
<organism evidence="1 2">
    <name type="scientific">Hemibagrus wyckioides</name>
    <dbReference type="NCBI Taxonomy" id="337641"/>
    <lineage>
        <taxon>Eukaryota</taxon>
        <taxon>Metazoa</taxon>
        <taxon>Chordata</taxon>
        <taxon>Craniata</taxon>
        <taxon>Vertebrata</taxon>
        <taxon>Euteleostomi</taxon>
        <taxon>Actinopterygii</taxon>
        <taxon>Neopterygii</taxon>
        <taxon>Teleostei</taxon>
        <taxon>Ostariophysi</taxon>
        <taxon>Siluriformes</taxon>
        <taxon>Bagridae</taxon>
        <taxon>Hemibagrus</taxon>
    </lineage>
</organism>
<sequence>MLALTSAGYCAYRWMKRRSDLQAAEVQAAHGSVVDDVEEAETTEVTDPSVQLLCAEHDPQISADALVTEINIQLRSSSPDPQKSAVILRSCWCPHSKKIKNLQKHLDPGSV</sequence>
<protein>
    <submittedName>
        <fullName evidence="1">Uncharacterized protein</fullName>
    </submittedName>
</protein>
<dbReference type="EMBL" id="JAHKSW010000002">
    <property type="protein sequence ID" value="KAG7334852.1"/>
    <property type="molecule type" value="Genomic_DNA"/>
</dbReference>
<accession>A0A9D3SSC8</accession>
<evidence type="ECO:0000313" key="2">
    <source>
        <dbReference type="Proteomes" id="UP000824219"/>
    </source>
</evidence>
<dbReference type="AlphaFoldDB" id="A0A9D3SSC8"/>
<gene>
    <name evidence="1" type="ORF">KOW79_001448</name>
</gene>
<proteinExistence type="predicted"/>
<name>A0A9D3SSC8_9TELE</name>
<dbReference type="Proteomes" id="UP000824219">
    <property type="component" value="Linkage Group LG02"/>
</dbReference>
<evidence type="ECO:0000313" key="1">
    <source>
        <dbReference type="EMBL" id="KAG7334852.1"/>
    </source>
</evidence>
<keyword evidence="2" id="KW-1185">Reference proteome</keyword>
<comment type="caution">
    <text evidence="1">The sequence shown here is derived from an EMBL/GenBank/DDBJ whole genome shotgun (WGS) entry which is preliminary data.</text>
</comment>